<keyword evidence="7 9" id="KW-0472">Membrane</keyword>
<dbReference type="RefSeq" id="WP_214185583.1">
    <property type="nucleotide sequence ID" value="NZ_BSDS01000001.1"/>
</dbReference>
<dbReference type="Pfam" id="PF04143">
    <property type="entry name" value="Sulf_transp"/>
    <property type="match status" value="1"/>
</dbReference>
<evidence type="ECO:0000256" key="7">
    <source>
        <dbReference type="ARBA" id="ARBA00023136"/>
    </source>
</evidence>
<accession>A0A9W6LCM8</accession>
<keyword evidence="5 9" id="KW-0812">Transmembrane</keyword>
<evidence type="ECO:0000256" key="4">
    <source>
        <dbReference type="ARBA" id="ARBA00022519"/>
    </source>
</evidence>
<evidence type="ECO:0000256" key="6">
    <source>
        <dbReference type="ARBA" id="ARBA00022989"/>
    </source>
</evidence>
<dbReference type="Proteomes" id="UP001144352">
    <property type="component" value="Unassembled WGS sequence"/>
</dbReference>
<keyword evidence="4" id="KW-0997">Cell inner membrane</keyword>
<dbReference type="InterPro" id="IPR007272">
    <property type="entry name" value="Sulf_transp_TsuA/YedE"/>
</dbReference>
<protein>
    <recommendedName>
        <fullName evidence="12">Sulphur transport domain-containing protein</fullName>
    </recommendedName>
</protein>
<evidence type="ECO:0000256" key="1">
    <source>
        <dbReference type="ARBA" id="ARBA00004429"/>
    </source>
</evidence>
<evidence type="ECO:0000256" key="2">
    <source>
        <dbReference type="ARBA" id="ARBA00022448"/>
    </source>
</evidence>
<evidence type="ECO:0008006" key="12">
    <source>
        <dbReference type="Google" id="ProtNLM"/>
    </source>
</evidence>
<evidence type="ECO:0000313" key="11">
    <source>
        <dbReference type="Proteomes" id="UP001144352"/>
    </source>
</evidence>
<evidence type="ECO:0000313" key="10">
    <source>
        <dbReference type="EMBL" id="GLI37934.1"/>
    </source>
</evidence>
<evidence type="ECO:0000256" key="5">
    <source>
        <dbReference type="ARBA" id="ARBA00022692"/>
    </source>
</evidence>
<proteinExistence type="inferred from homology"/>
<keyword evidence="11" id="KW-1185">Reference proteome</keyword>
<feature type="transmembrane region" description="Helical" evidence="9">
    <location>
        <begin position="118"/>
        <end position="138"/>
    </location>
</feature>
<comment type="caution">
    <text evidence="10">The sequence shown here is derived from an EMBL/GenBank/DDBJ whole genome shotgun (WGS) entry which is preliminary data.</text>
</comment>
<comment type="subcellular location">
    <subcellularLocation>
        <location evidence="1">Cell inner membrane</location>
        <topology evidence="1">Multi-pass membrane protein</topology>
    </subcellularLocation>
</comment>
<keyword evidence="2" id="KW-0813">Transport</keyword>
<organism evidence="10 11">
    <name type="scientific">Geobacter hydrogenophilus</name>
    <dbReference type="NCBI Taxonomy" id="40983"/>
    <lineage>
        <taxon>Bacteria</taxon>
        <taxon>Pseudomonadati</taxon>
        <taxon>Thermodesulfobacteriota</taxon>
        <taxon>Desulfuromonadia</taxon>
        <taxon>Geobacterales</taxon>
        <taxon>Geobacteraceae</taxon>
        <taxon>Geobacter</taxon>
    </lineage>
</organism>
<dbReference type="PANTHER" id="PTHR30574:SF1">
    <property type="entry name" value="SULPHUR TRANSPORT DOMAIN-CONTAINING PROTEIN"/>
    <property type="match status" value="1"/>
</dbReference>
<dbReference type="AlphaFoldDB" id="A0A9W6LCM8"/>
<name>A0A9W6LCM8_9BACT</name>
<keyword evidence="6 9" id="KW-1133">Transmembrane helix</keyword>
<feature type="transmembrane region" description="Helical" evidence="9">
    <location>
        <begin position="6"/>
        <end position="27"/>
    </location>
</feature>
<feature type="transmembrane region" description="Helical" evidence="9">
    <location>
        <begin position="158"/>
        <end position="181"/>
    </location>
</feature>
<feature type="transmembrane region" description="Helical" evidence="9">
    <location>
        <begin position="348"/>
        <end position="370"/>
    </location>
</feature>
<feature type="transmembrane region" description="Helical" evidence="9">
    <location>
        <begin position="81"/>
        <end position="106"/>
    </location>
</feature>
<feature type="transmembrane region" description="Helical" evidence="9">
    <location>
        <begin position="39"/>
        <end position="61"/>
    </location>
</feature>
<sequence length="371" mass="38871">MLLSPAVMLAVIGLILGLIAGFVMHRADFCIAGMFRDLFLFKSAATLRALVLYLAVAMVLFEGARLLGLLPLYPFPLLSPASLAGTLGGVLFGIGMVLAGGCVVGTLYRLGAGNRPSLVAFIGLIIGSTLYAEFHPFWKSILTATTLFSGSITIPQYLSLSPTPLVAVAVALLGALVVSWFRHGQLSRRLYAKGAMQLWQAALVLAGVSLASYLLIGMPLGITTAYAKIGAMGEQLVFPNHVAGLGFFASQPLSYRNPLTGTMLTGGPGPDLDGIALIQFPLIAGIILGGTVSALSLGEFTLGHPAPWRQYLSAAVGGILMGLASRMAPACNIWHFLGGLPILAFSSIFFLAGILPGAWLGACILTRWVVR</sequence>
<evidence type="ECO:0000256" key="9">
    <source>
        <dbReference type="SAM" id="Phobius"/>
    </source>
</evidence>
<dbReference type="EMBL" id="BSDS01000001">
    <property type="protein sequence ID" value="GLI37934.1"/>
    <property type="molecule type" value="Genomic_DNA"/>
</dbReference>
<dbReference type="PANTHER" id="PTHR30574">
    <property type="entry name" value="INNER MEMBRANE PROTEIN YEDE"/>
    <property type="match status" value="1"/>
</dbReference>
<reference evidence="10" key="1">
    <citation type="submission" date="2022-12" db="EMBL/GenBank/DDBJ databases">
        <title>Reference genome sequencing for broad-spectrum identification of bacterial and archaeal isolates by mass spectrometry.</title>
        <authorList>
            <person name="Sekiguchi Y."/>
            <person name="Tourlousse D.M."/>
        </authorList>
    </citation>
    <scope>NUCLEOTIDE SEQUENCE</scope>
    <source>
        <strain evidence="10">H2</strain>
    </source>
</reference>
<evidence type="ECO:0000256" key="3">
    <source>
        <dbReference type="ARBA" id="ARBA00022475"/>
    </source>
</evidence>
<gene>
    <name evidence="10" type="ORF">GHYDROH2_14350</name>
</gene>
<dbReference type="GO" id="GO:0005886">
    <property type="term" value="C:plasma membrane"/>
    <property type="evidence" value="ECO:0007669"/>
    <property type="project" value="UniProtKB-SubCell"/>
</dbReference>
<comment type="similarity">
    <text evidence="8">Belongs to the TsuA/YedE (TC 9.B.102) family.</text>
</comment>
<feature type="transmembrane region" description="Helical" evidence="9">
    <location>
        <begin position="202"/>
        <end position="222"/>
    </location>
</feature>
<feature type="transmembrane region" description="Helical" evidence="9">
    <location>
        <begin position="310"/>
        <end position="328"/>
    </location>
</feature>
<keyword evidence="3" id="KW-1003">Cell membrane</keyword>
<evidence type="ECO:0000256" key="8">
    <source>
        <dbReference type="ARBA" id="ARBA00035655"/>
    </source>
</evidence>
<feature type="transmembrane region" description="Helical" evidence="9">
    <location>
        <begin position="275"/>
        <end position="298"/>
    </location>
</feature>